<evidence type="ECO:0000256" key="4">
    <source>
        <dbReference type="ARBA" id="ARBA00023150"/>
    </source>
</evidence>
<evidence type="ECO:0000256" key="1">
    <source>
        <dbReference type="ARBA" id="ARBA00001637"/>
    </source>
</evidence>
<dbReference type="GO" id="GO:0061799">
    <property type="term" value="F:cyclic pyranopterin monophosphate synthase activity"/>
    <property type="evidence" value="ECO:0007669"/>
    <property type="project" value="UniProtKB-EC"/>
</dbReference>
<comment type="catalytic activity">
    <reaction evidence="1">
        <text>(8S)-3',8-cyclo-7,8-dihydroguanosine 5'-triphosphate = cyclic pyranopterin phosphate + diphosphate</text>
        <dbReference type="Rhea" id="RHEA:49580"/>
        <dbReference type="ChEBI" id="CHEBI:33019"/>
        <dbReference type="ChEBI" id="CHEBI:59648"/>
        <dbReference type="ChEBI" id="CHEBI:131766"/>
        <dbReference type="EC" id="4.6.1.17"/>
    </reaction>
</comment>
<dbReference type="CDD" id="cd01420">
    <property type="entry name" value="MoaC_PE"/>
    <property type="match status" value="1"/>
</dbReference>
<dbReference type="PANTHER" id="PTHR22960">
    <property type="entry name" value="MOLYBDOPTERIN COFACTOR SYNTHESIS PROTEIN A"/>
    <property type="match status" value="1"/>
</dbReference>
<dbReference type="InterPro" id="IPR002820">
    <property type="entry name" value="Mopterin_CF_biosynth-C_dom"/>
</dbReference>
<dbReference type="EMBL" id="BSXU01002680">
    <property type="protein sequence ID" value="GMG39100.1"/>
    <property type="molecule type" value="Genomic_DNA"/>
</dbReference>
<gene>
    <name evidence="7" type="ORF">Amon01_000508200</name>
</gene>
<evidence type="ECO:0000256" key="5">
    <source>
        <dbReference type="ARBA" id="ARBA00023239"/>
    </source>
</evidence>
<dbReference type="EC" id="4.6.1.17" evidence="3"/>
<dbReference type="InterPro" id="IPR050105">
    <property type="entry name" value="MoCo_biosynth_MoaA/MoaC"/>
</dbReference>
<name>A0A9W6Z0K8_AMBMO</name>
<keyword evidence="5" id="KW-0456">Lyase</keyword>
<evidence type="ECO:0000259" key="6">
    <source>
        <dbReference type="Pfam" id="PF01967"/>
    </source>
</evidence>
<comment type="caution">
    <text evidence="7">The sequence shown here is derived from an EMBL/GenBank/DDBJ whole genome shotgun (WGS) entry which is preliminary data.</text>
</comment>
<dbReference type="OrthoDB" id="429626at2759"/>
<proteinExistence type="inferred from homology"/>
<dbReference type="InterPro" id="IPR036522">
    <property type="entry name" value="MoaC_sf"/>
</dbReference>
<reference evidence="7" key="1">
    <citation type="submission" date="2023-04" db="EMBL/GenBank/DDBJ databases">
        <title>Ambrosiozyma monospora NBRC 1965.</title>
        <authorList>
            <person name="Ichikawa N."/>
            <person name="Sato H."/>
            <person name="Tonouchi N."/>
        </authorList>
    </citation>
    <scope>NUCLEOTIDE SEQUENCE</scope>
    <source>
        <strain evidence="7">NBRC 1965</strain>
    </source>
</reference>
<dbReference type="Gene3D" id="3.30.70.640">
    <property type="entry name" value="Molybdopterin cofactor biosynthesis C (MoaC) domain"/>
    <property type="match status" value="1"/>
</dbReference>
<sequence length="177" mass="19598">MNKRYFTQTKIILETENKKKLTHLTSTGEAQMVDIHKKQPTHRTALATGEIQFSNPDAINLIKTNGNKKGDVISVSRIASIMAVKRTSELIPLCHPLSITKINVDFNVDERLNKIGIEVKVECDGKTGVEMEAMTGASVGLLTVYDMCKAVDKLMVIDAVRVLEKKGGKSGDWKVDR</sequence>
<feature type="domain" description="Molybdopterin cofactor biosynthesis C (MoaC)" evidence="6">
    <location>
        <begin position="32"/>
        <end position="168"/>
    </location>
</feature>
<evidence type="ECO:0000313" key="7">
    <source>
        <dbReference type="EMBL" id="GMG39100.1"/>
    </source>
</evidence>
<accession>A0A9W6Z0K8</accession>
<dbReference type="GO" id="GO:0006777">
    <property type="term" value="P:Mo-molybdopterin cofactor biosynthetic process"/>
    <property type="evidence" value="ECO:0007669"/>
    <property type="project" value="UniProtKB-KW"/>
</dbReference>
<dbReference type="HAMAP" id="MF_01224_B">
    <property type="entry name" value="MoaC_B"/>
    <property type="match status" value="1"/>
</dbReference>
<dbReference type="Proteomes" id="UP001165063">
    <property type="component" value="Unassembled WGS sequence"/>
</dbReference>
<keyword evidence="4" id="KW-0501">Molybdenum cofactor biosynthesis</keyword>
<dbReference type="NCBIfam" id="NF006870">
    <property type="entry name" value="PRK09364.1"/>
    <property type="match status" value="1"/>
</dbReference>
<evidence type="ECO:0000256" key="3">
    <source>
        <dbReference type="ARBA" id="ARBA00012575"/>
    </source>
</evidence>
<comment type="pathway">
    <text evidence="2">Cofactor biosynthesis; molybdopterin biosynthesis.</text>
</comment>
<dbReference type="InterPro" id="IPR023045">
    <property type="entry name" value="MoaC"/>
</dbReference>
<dbReference type="NCBIfam" id="TIGR00581">
    <property type="entry name" value="moaC"/>
    <property type="match status" value="1"/>
</dbReference>
<organism evidence="7 8">
    <name type="scientific">Ambrosiozyma monospora</name>
    <name type="common">Yeast</name>
    <name type="synonym">Endomycopsis monosporus</name>
    <dbReference type="NCBI Taxonomy" id="43982"/>
    <lineage>
        <taxon>Eukaryota</taxon>
        <taxon>Fungi</taxon>
        <taxon>Dikarya</taxon>
        <taxon>Ascomycota</taxon>
        <taxon>Saccharomycotina</taxon>
        <taxon>Pichiomycetes</taxon>
        <taxon>Pichiales</taxon>
        <taxon>Pichiaceae</taxon>
        <taxon>Ambrosiozyma</taxon>
    </lineage>
</organism>
<evidence type="ECO:0000256" key="2">
    <source>
        <dbReference type="ARBA" id="ARBA00005046"/>
    </source>
</evidence>
<dbReference type="SUPFAM" id="SSF55040">
    <property type="entry name" value="Molybdenum cofactor biosynthesis protein C, MoaC"/>
    <property type="match status" value="1"/>
</dbReference>
<dbReference type="AlphaFoldDB" id="A0A9W6Z0K8"/>
<protein>
    <recommendedName>
        <fullName evidence="3">cyclic pyranopterin monophosphate synthase</fullName>
        <ecNumber evidence="3">4.6.1.17</ecNumber>
    </recommendedName>
</protein>
<keyword evidence="8" id="KW-1185">Reference proteome</keyword>
<dbReference type="InterPro" id="IPR047594">
    <property type="entry name" value="MoaC_bact/euk"/>
</dbReference>
<dbReference type="Pfam" id="PF01967">
    <property type="entry name" value="MoaC"/>
    <property type="match status" value="1"/>
</dbReference>
<evidence type="ECO:0000313" key="8">
    <source>
        <dbReference type="Proteomes" id="UP001165063"/>
    </source>
</evidence>